<sequence length="336" mass="37978">MPPQDQSEPFPWHLGVYDAHCHPTDTMTSIRSIPSMRTKCLTVMGTRAQDQALVAEVADTHGVKSGDPGKWPSDEYPTPFSKFLAQTGDRLERYPYALVGEIGLDRSFRIPFPWRPEEGPDRDESLTPGGREGRRLTAFRCNQKHQKAIYKKQLQLAAEYRRAVSIHGVQAHGMVYDALKELWQGHEKEILSKRELKRRGADHQTAKDGVEAEEEDLKPRPYPPRICLHSYSGGSAHLNSYFNPAIPVDIFVSFSTAINLGDALENETPESFVEMIKTVPDHRLLVESDLHTAGEEMDRRLEDIVKRVCGAKGWGLEEGVERLGKNWRRFAFGTDG</sequence>
<dbReference type="PANTHER" id="PTHR47345:SF1">
    <property type="entry name" value="CUT9-INTERACTING PROTEIN SCN1"/>
    <property type="match status" value="1"/>
</dbReference>
<evidence type="ECO:0000313" key="3">
    <source>
        <dbReference type="Proteomes" id="UP000799753"/>
    </source>
</evidence>
<dbReference type="InterPro" id="IPR032466">
    <property type="entry name" value="Metal_Hydrolase"/>
</dbReference>
<feature type="region of interest" description="Disordered" evidence="1">
    <location>
        <begin position="196"/>
        <end position="218"/>
    </location>
</feature>
<name>A0A6A6RWV4_9PLEO</name>
<evidence type="ECO:0000256" key="1">
    <source>
        <dbReference type="SAM" id="MobiDB-lite"/>
    </source>
</evidence>
<dbReference type="Pfam" id="PF01026">
    <property type="entry name" value="TatD_DNase"/>
    <property type="match status" value="1"/>
</dbReference>
<dbReference type="Proteomes" id="UP000799753">
    <property type="component" value="Unassembled WGS sequence"/>
</dbReference>
<proteinExistence type="predicted"/>
<dbReference type="PANTHER" id="PTHR47345">
    <property type="entry name" value="CUT9-INTERACTING PROTEIN SCN1"/>
    <property type="match status" value="1"/>
</dbReference>
<evidence type="ECO:0000313" key="2">
    <source>
        <dbReference type="EMBL" id="KAF2639627.1"/>
    </source>
</evidence>
<dbReference type="InterPro" id="IPR053044">
    <property type="entry name" value="Metallo-hydrolase/TatD-type"/>
</dbReference>
<dbReference type="EMBL" id="MU006786">
    <property type="protein sequence ID" value="KAF2639627.1"/>
    <property type="molecule type" value="Genomic_DNA"/>
</dbReference>
<protein>
    <submittedName>
        <fullName evidence="2">Metallo-dependent hydrolase</fullName>
    </submittedName>
</protein>
<reference evidence="2" key="1">
    <citation type="journal article" date="2020" name="Stud. Mycol.">
        <title>101 Dothideomycetes genomes: a test case for predicting lifestyles and emergence of pathogens.</title>
        <authorList>
            <person name="Haridas S."/>
            <person name="Albert R."/>
            <person name="Binder M."/>
            <person name="Bloem J."/>
            <person name="Labutti K."/>
            <person name="Salamov A."/>
            <person name="Andreopoulos B."/>
            <person name="Baker S."/>
            <person name="Barry K."/>
            <person name="Bills G."/>
            <person name="Bluhm B."/>
            <person name="Cannon C."/>
            <person name="Castanera R."/>
            <person name="Culley D."/>
            <person name="Daum C."/>
            <person name="Ezra D."/>
            <person name="Gonzalez J."/>
            <person name="Henrissat B."/>
            <person name="Kuo A."/>
            <person name="Liang C."/>
            <person name="Lipzen A."/>
            <person name="Lutzoni F."/>
            <person name="Magnuson J."/>
            <person name="Mondo S."/>
            <person name="Nolan M."/>
            <person name="Ohm R."/>
            <person name="Pangilinan J."/>
            <person name="Park H.-J."/>
            <person name="Ramirez L."/>
            <person name="Alfaro M."/>
            <person name="Sun H."/>
            <person name="Tritt A."/>
            <person name="Yoshinaga Y."/>
            <person name="Zwiers L.-H."/>
            <person name="Turgeon B."/>
            <person name="Goodwin S."/>
            <person name="Spatafora J."/>
            <person name="Crous P."/>
            <person name="Grigoriev I."/>
        </authorList>
    </citation>
    <scope>NUCLEOTIDE SEQUENCE</scope>
    <source>
        <strain evidence="2">CBS 473.64</strain>
    </source>
</reference>
<dbReference type="Gene3D" id="3.20.20.140">
    <property type="entry name" value="Metal-dependent hydrolases"/>
    <property type="match status" value="1"/>
</dbReference>
<dbReference type="SUPFAM" id="SSF51556">
    <property type="entry name" value="Metallo-dependent hydrolases"/>
    <property type="match status" value="1"/>
</dbReference>
<dbReference type="AlphaFoldDB" id="A0A6A6RWV4"/>
<keyword evidence="2" id="KW-0378">Hydrolase</keyword>
<dbReference type="GO" id="GO:0016788">
    <property type="term" value="F:hydrolase activity, acting on ester bonds"/>
    <property type="evidence" value="ECO:0007669"/>
    <property type="project" value="InterPro"/>
</dbReference>
<dbReference type="OrthoDB" id="413993at2759"/>
<feature type="compositionally biased region" description="Basic and acidic residues" evidence="1">
    <location>
        <begin position="196"/>
        <end position="210"/>
    </location>
</feature>
<accession>A0A6A6RWV4</accession>
<keyword evidence="3" id="KW-1185">Reference proteome</keyword>
<dbReference type="InterPro" id="IPR001130">
    <property type="entry name" value="TatD-like"/>
</dbReference>
<organism evidence="2 3">
    <name type="scientific">Massarina eburnea CBS 473.64</name>
    <dbReference type="NCBI Taxonomy" id="1395130"/>
    <lineage>
        <taxon>Eukaryota</taxon>
        <taxon>Fungi</taxon>
        <taxon>Dikarya</taxon>
        <taxon>Ascomycota</taxon>
        <taxon>Pezizomycotina</taxon>
        <taxon>Dothideomycetes</taxon>
        <taxon>Pleosporomycetidae</taxon>
        <taxon>Pleosporales</taxon>
        <taxon>Massarineae</taxon>
        <taxon>Massarinaceae</taxon>
        <taxon>Massarina</taxon>
    </lineage>
</organism>
<gene>
    <name evidence="2" type="ORF">P280DRAFT_453562</name>
</gene>